<evidence type="ECO:0000313" key="2">
    <source>
        <dbReference type="Proteomes" id="UP000465112"/>
    </source>
</evidence>
<evidence type="ECO:0000313" key="1">
    <source>
        <dbReference type="EMBL" id="KAF1389935.1"/>
    </source>
</evidence>
<comment type="caution">
    <text evidence="1">The sequence shown here is derived from an EMBL/GenBank/DDBJ whole genome shotgun (WGS) entry which is preliminary data.</text>
</comment>
<proteinExistence type="predicted"/>
<organism evidence="1 2">
    <name type="scientific">Perca fluviatilis</name>
    <name type="common">European perch</name>
    <dbReference type="NCBI Taxonomy" id="8168"/>
    <lineage>
        <taxon>Eukaryota</taxon>
        <taxon>Metazoa</taxon>
        <taxon>Chordata</taxon>
        <taxon>Craniata</taxon>
        <taxon>Vertebrata</taxon>
        <taxon>Euteleostomi</taxon>
        <taxon>Actinopterygii</taxon>
        <taxon>Neopterygii</taxon>
        <taxon>Teleostei</taxon>
        <taxon>Neoteleostei</taxon>
        <taxon>Acanthomorphata</taxon>
        <taxon>Eupercaria</taxon>
        <taxon>Perciformes</taxon>
        <taxon>Percoidei</taxon>
        <taxon>Percidae</taxon>
        <taxon>Percinae</taxon>
        <taxon>Perca</taxon>
    </lineage>
</organism>
<reference evidence="1 2" key="1">
    <citation type="submission" date="2019-06" db="EMBL/GenBank/DDBJ databases">
        <title>A chromosome-scale genome assembly of the European perch, Perca fluviatilis.</title>
        <authorList>
            <person name="Roques C."/>
            <person name="Zahm M."/>
            <person name="Cabau C."/>
            <person name="Klopp C."/>
            <person name="Bouchez O."/>
            <person name="Donnadieu C."/>
            <person name="Kuhl H."/>
            <person name="Gislard M."/>
            <person name="Guendouz S."/>
            <person name="Journot L."/>
            <person name="Haffray P."/>
            <person name="Bestin A."/>
            <person name="Morvezen R."/>
            <person name="Feron R."/>
            <person name="Wen M."/>
            <person name="Jouanno E."/>
            <person name="Herpin A."/>
            <person name="Schartl M."/>
            <person name="Postlethwait J."/>
            <person name="Schaerlinger B."/>
            <person name="Chardard D."/>
            <person name="Lecocq T."/>
            <person name="Poncet C."/>
            <person name="Jaffrelo L."/>
            <person name="Lampietro C."/>
            <person name="Guiguen Y."/>
        </authorList>
    </citation>
    <scope>NUCLEOTIDE SEQUENCE [LARGE SCALE GENOMIC DNA]</scope>
    <source>
        <tissue evidence="1">Blood</tissue>
    </source>
</reference>
<sequence>MLFPRCTRWNQVHHHQSFHLNLARAGLEDQVLASTCRNSCTEKELLAECYQFCFAHAQWLISNRVEQVTSLQSSALSGAHRWCYIMDPSFVLFSAAKRVTLREEDMTVEKISKIFQVTSQSLYLTDDTNVAVFPGAEGHFSSFDLRDKAHYEVRRAGAVLDAGVNVAAGPLPTPSTSGQFRFSRTVSLGEVQSGKLVNSRMVVVRFTEQEASVPSMIDKVKDALGSNEQLILTDHNGVEILDSEGTRGTFYWKQNSRKIMAVPEVDFQAVQQKRRRISRRDDEGGLDSVFEKIEGLVLAAQGLSEVTTIIQGLSDLVHRKRNTTLVLTEEQSVNVRDTFTCLVCRGKSCPYK</sequence>
<keyword evidence="2" id="KW-1185">Reference proteome</keyword>
<protein>
    <submittedName>
        <fullName evidence="1">Uncharacterized protein</fullName>
    </submittedName>
</protein>
<dbReference type="AlphaFoldDB" id="A0A6A5FG34"/>
<dbReference type="Proteomes" id="UP000465112">
    <property type="component" value="Chromosome 5"/>
</dbReference>
<dbReference type="EMBL" id="VHII01000005">
    <property type="protein sequence ID" value="KAF1389935.1"/>
    <property type="molecule type" value="Genomic_DNA"/>
</dbReference>
<accession>A0A6A5FG34</accession>
<name>A0A6A5FG34_PERFL</name>
<gene>
    <name evidence="1" type="ORF">PFLUV_G00052780</name>
</gene>